<feature type="non-terminal residue" evidence="2">
    <location>
        <position position="624"/>
    </location>
</feature>
<evidence type="ECO:0008006" key="4">
    <source>
        <dbReference type="Google" id="ProtNLM"/>
    </source>
</evidence>
<feature type="signal peptide" evidence="1">
    <location>
        <begin position="1"/>
        <end position="19"/>
    </location>
</feature>
<evidence type="ECO:0000313" key="2">
    <source>
        <dbReference type="EMBL" id="MBM6498447.1"/>
    </source>
</evidence>
<accession>A0ABS2CW20</accession>
<dbReference type="Proteomes" id="UP000759529">
    <property type="component" value="Unassembled WGS sequence"/>
</dbReference>
<keyword evidence="3" id="KW-1185">Reference proteome</keyword>
<dbReference type="EMBL" id="JACSOD020000431">
    <property type="protein sequence ID" value="MBM6498447.1"/>
    <property type="molecule type" value="Genomic_DNA"/>
</dbReference>
<organism evidence="2 3">
    <name type="scientific">Flavobacterium macrobrachii</name>
    <dbReference type="NCBI Taxonomy" id="591204"/>
    <lineage>
        <taxon>Bacteria</taxon>
        <taxon>Pseudomonadati</taxon>
        <taxon>Bacteroidota</taxon>
        <taxon>Flavobacteriia</taxon>
        <taxon>Flavobacteriales</taxon>
        <taxon>Flavobacteriaceae</taxon>
        <taxon>Flavobacterium</taxon>
    </lineage>
</organism>
<evidence type="ECO:0000256" key="1">
    <source>
        <dbReference type="SAM" id="SignalP"/>
    </source>
</evidence>
<comment type="caution">
    <text evidence="2">The sequence shown here is derived from an EMBL/GenBank/DDBJ whole genome shotgun (WGS) entry which is preliminary data.</text>
</comment>
<gene>
    <name evidence="2" type="ORF">H9X54_003915</name>
</gene>
<name>A0ABS2CW20_9FLAO</name>
<feature type="chain" id="PRO_5045678692" description="Fibronectin type-III domain-containing protein" evidence="1">
    <location>
        <begin position="20"/>
        <end position="624"/>
    </location>
</feature>
<keyword evidence="1" id="KW-0732">Signal</keyword>
<reference evidence="2 3" key="1">
    <citation type="submission" date="2021-02" db="EMBL/GenBank/DDBJ databases">
        <authorList>
            <person name="Jung H.S."/>
            <person name="Chun B.H."/>
            <person name="Jeon C.O."/>
        </authorList>
    </citation>
    <scope>NUCLEOTIDE SEQUENCE [LARGE SCALE GENOMIC DNA]</scope>
    <source>
        <strain evidence="2 3">LMG 25203</strain>
    </source>
</reference>
<sequence>MKKIYLFLFTLLFAWQGYSQVINQNAAWPNASWTVTGSYNSGPLAFEANPLTSSNFAFDDDDAGNTSDDQIAAESPVINLTAAFNAGEKQLRVTTQYVFRTLSANILRLEYWNADTNQWVAWGTDIPGNNTVVNNEFCTPAKTTFTSTELNFSSFTPTQLAGFKYRIYFNDSVAGSAWVWGFCFDSPTIVSSTPPASAPDCPINPSPANAATGINGFGDVILSWDMATTGGEPTSYDVYGGIDPMDLTFFDNVTETTINAGAIEAYDLTVYWQVIAKNSAGEAIGCAIWSFTTESSPGYCLNDEYGQWPTGAAGYTPNICDGLTVNNVTTGGFASEYSLVNVTAGETYIFRSSVVTDFITISSDGGLTAVAFGTSPLTWVSNVTGQVRFYTHVSSNCESSNSNRTRSVICGVPPADSPDFVSLQWPPNLDVFQGNSGTVYGRIYEAGLTDTTTGQPAGILAWVGISPEGQNSNPNTWNTWVPATFNVDAGNDDEYQANIGANLVPGTYYYATRFNLNGGAYVYGGINASNPNNGGNFWDGTAFVSGVLVVNPPLPPANDECIDATVIQLDEATCNGTNTNGTNLGATDSGVEAAACFEYGENDVWFSFTVPSNVATVDISTDFL</sequence>
<protein>
    <recommendedName>
        <fullName evidence="4">Fibronectin type-III domain-containing protein</fullName>
    </recommendedName>
</protein>
<proteinExistence type="predicted"/>
<evidence type="ECO:0000313" key="3">
    <source>
        <dbReference type="Proteomes" id="UP000759529"/>
    </source>
</evidence>